<evidence type="ECO:0000313" key="2">
    <source>
        <dbReference type="EMBL" id="CUI74788.1"/>
    </source>
</evidence>
<accession>A0A0J6EUA5</accession>
<evidence type="ECO:0000313" key="4">
    <source>
        <dbReference type="Proteomes" id="UP000092950"/>
    </source>
</evidence>
<keyword evidence="4" id="KW-1185">Reference proteome</keyword>
<reference evidence="2 3" key="1">
    <citation type="submission" date="2015-09" db="EMBL/GenBank/DDBJ databases">
        <authorList>
            <person name="Jackson K.R."/>
            <person name="Lunt B.L."/>
            <person name="Fisher J.N.B."/>
            <person name="Gardner A.V."/>
            <person name="Bailey M.E."/>
            <person name="Deus L.M."/>
            <person name="Earl A.S."/>
            <person name="Gibby P.D."/>
            <person name="Hartmann K.A."/>
            <person name="Liu J.E."/>
            <person name="Manci A.M."/>
            <person name="Nielsen D.A."/>
            <person name="Solomon M.B."/>
            <person name="Breakwell D.P."/>
            <person name="Burnett S.H."/>
            <person name="Grose J.H."/>
        </authorList>
    </citation>
    <scope>NUCLEOTIDE SEQUENCE [LARGE SCALE GENOMIC DNA]</scope>
    <source>
        <strain evidence="2 3">2789STDY5608636</strain>
    </source>
</reference>
<proteinExistence type="predicted"/>
<organism evidence="2 3">
    <name type="scientific">Bordetella pseudohinzii</name>
    <dbReference type="NCBI Taxonomy" id="1331258"/>
    <lineage>
        <taxon>Bacteria</taxon>
        <taxon>Pseudomonadati</taxon>
        <taxon>Pseudomonadota</taxon>
        <taxon>Betaproteobacteria</taxon>
        <taxon>Burkholderiales</taxon>
        <taxon>Alcaligenaceae</taxon>
        <taxon>Bordetella</taxon>
    </lineage>
</organism>
<evidence type="ECO:0000313" key="1">
    <source>
        <dbReference type="EMBL" id="ANY17597.1"/>
    </source>
</evidence>
<protein>
    <submittedName>
        <fullName evidence="1">DUF2946 domain-containing protein</fullName>
    </submittedName>
</protein>
<dbReference type="Proteomes" id="UP000053096">
    <property type="component" value="Unassembled WGS sequence"/>
</dbReference>
<sequence length="132" mass="13239">MHARAATLPRCRAAVFWLALLLFALKALVPQGFMPGSPHGGTLIQLCSASGPIWVQGPSKADHAPDERHAAQAAACSVGAAVAAAALLGAPPAPAPVAEQVLPIAARAPPAPRAYPVLSAPLGARAPPRSLA</sequence>
<dbReference type="Proteomes" id="UP000092950">
    <property type="component" value="Chromosome"/>
</dbReference>
<accession>A0A0M7F2X2</accession>
<dbReference type="RefSeq" id="WP_043212181.1">
    <property type="nucleotide sequence ID" value="NZ_CAJGUP010000196.1"/>
</dbReference>
<dbReference type="KEGG" id="bpdz:BBN53_17950"/>
<evidence type="ECO:0000313" key="3">
    <source>
        <dbReference type="Proteomes" id="UP000053096"/>
    </source>
</evidence>
<dbReference type="EMBL" id="CYTV01000004">
    <property type="protein sequence ID" value="CUI74788.1"/>
    <property type="molecule type" value="Genomic_DNA"/>
</dbReference>
<dbReference type="OrthoDB" id="8641925at2"/>
<dbReference type="EMBL" id="CP016440">
    <property type="protein sequence ID" value="ANY17597.1"/>
    <property type="molecule type" value="Genomic_DNA"/>
</dbReference>
<gene>
    <name evidence="1" type="ORF">BBN53_17950</name>
    <name evidence="2" type="ORF">ERS370011_02047</name>
</gene>
<dbReference type="AlphaFoldDB" id="A0A0J6EUA5"/>
<reference evidence="1 4" key="2">
    <citation type="submission" date="2016-07" db="EMBL/GenBank/DDBJ databases">
        <title>Complete genome sequences of Bordetella pseudohinzii.</title>
        <authorList>
            <person name="Spilker T."/>
            <person name="Darrah R."/>
            <person name="LiPuma J.J."/>
        </authorList>
    </citation>
    <scope>NUCLEOTIDE SEQUENCE [LARGE SCALE GENOMIC DNA]</scope>
    <source>
        <strain evidence="1 4">HI4681</strain>
    </source>
</reference>
<name>A0A0J6EUA5_9BORD</name>